<evidence type="ECO:0000313" key="2">
    <source>
        <dbReference type="EMBL" id="AKG73373.1"/>
    </source>
</evidence>
<accession>A0ABM5T6K7</accession>
<feature type="transmembrane region" description="Helical" evidence="1">
    <location>
        <begin position="88"/>
        <end position="105"/>
    </location>
</feature>
<evidence type="ECO:0000256" key="1">
    <source>
        <dbReference type="SAM" id="Phobius"/>
    </source>
</evidence>
<keyword evidence="1" id="KW-0472">Membrane</keyword>
<dbReference type="Proteomes" id="UP000034029">
    <property type="component" value="Chromosome"/>
</dbReference>
<organism evidence="2 3">
    <name type="scientific">Salinicoccus halodurans</name>
    <dbReference type="NCBI Taxonomy" id="407035"/>
    <lineage>
        <taxon>Bacteria</taxon>
        <taxon>Bacillati</taxon>
        <taxon>Bacillota</taxon>
        <taxon>Bacilli</taxon>
        <taxon>Bacillales</taxon>
        <taxon>Staphylococcaceae</taxon>
        <taxon>Salinicoccus</taxon>
    </lineage>
</organism>
<keyword evidence="1" id="KW-0812">Transmembrane</keyword>
<proteinExistence type="predicted"/>
<reference evidence="3" key="2">
    <citation type="submission" date="2015-04" db="EMBL/GenBank/DDBJ databases">
        <title>Complete genome sequence of Salinicoccus halodurans strain H3B36, isolated from the Qaidam basin of China.</title>
        <authorList>
            <person name="Ma Y."/>
            <person name="Jiang K."/>
            <person name="Xue Y."/>
        </authorList>
    </citation>
    <scope>NUCLEOTIDE SEQUENCE [LARGE SCALE GENOMIC DNA]</scope>
    <source>
        <strain evidence="3">H3B36</strain>
    </source>
</reference>
<evidence type="ECO:0000313" key="3">
    <source>
        <dbReference type="Proteomes" id="UP000034029"/>
    </source>
</evidence>
<reference evidence="2 3" key="1">
    <citation type="journal article" date="2015" name="Int. J. Syst. Evol. Microbiol.">
        <title>Complete genome sequence of Salinicoccus halodurans H3B36, isolated from the Qaidam Basin in China.</title>
        <authorList>
            <person name="Jiang K."/>
            <person name="Xue Y."/>
            <person name="Ma Y."/>
        </authorList>
    </citation>
    <scope>NUCLEOTIDE SEQUENCE [LARGE SCALE GENOMIC DNA]</scope>
    <source>
        <strain evidence="2 3">H3B36</strain>
    </source>
</reference>
<keyword evidence="3" id="KW-1185">Reference proteome</keyword>
<keyword evidence="1" id="KW-1133">Transmembrane helix</keyword>
<protein>
    <submittedName>
        <fullName evidence="2">Uncharacterized protein</fullName>
    </submittedName>
</protein>
<name>A0ABM5T6K7_9STAP</name>
<feature type="transmembrane region" description="Helical" evidence="1">
    <location>
        <begin position="64"/>
        <end position="82"/>
    </location>
</feature>
<gene>
    <name evidence="2" type="ORF">AAT16_03540</name>
</gene>
<dbReference type="EMBL" id="CP011366">
    <property type="protein sequence ID" value="AKG73373.1"/>
    <property type="molecule type" value="Genomic_DNA"/>
</dbReference>
<sequence length="127" mass="15084">MAFFKYLFWDNKHMDLRYTENKYDAKPTITKVYDDGPEVDLEAVNKKYRDDLRDAQRSINGNRLVMLIFYMVFVFLPAILISVFQNNILLLGSIFVFTIFVYFIVETVNQVEINKLLYKMDDYLGGH</sequence>